<keyword evidence="1" id="KW-1185">Reference proteome</keyword>
<proteinExistence type="predicted"/>
<reference evidence="2" key="1">
    <citation type="submission" date="2022-11" db="UniProtKB">
        <authorList>
            <consortium name="WormBaseParasite"/>
        </authorList>
    </citation>
    <scope>IDENTIFICATION</scope>
</reference>
<protein>
    <submittedName>
        <fullName evidence="2">Uncharacterized protein</fullName>
    </submittedName>
</protein>
<dbReference type="WBParaSite" id="jg12818">
    <property type="protein sequence ID" value="jg12818"/>
    <property type="gene ID" value="jg12818"/>
</dbReference>
<name>A0A915CUQ4_9BILA</name>
<organism evidence="1 2">
    <name type="scientific">Ditylenchus dipsaci</name>
    <dbReference type="NCBI Taxonomy" id="166011"/>
    <lineage>
        <taxon>Eukaryota</taxon>
        <taxon>Metazoa</taxon>
        <taxon>Ecdysozoa</taxon>
        <taxon>Nematoda</taxon>
        <taxon>Chromadorea</taxon>
        <taxon>Rhabditida</taxon>
        <taxon>Tylenchina</taxon>
        <taxon>Tylenchomorpha</taxon>
        <taxon>Sphaerularioidea</taxon>
        <taxon>Anguinidae</taxon>
        <taxon>Anguininae</taxon>
        <taxon>Ditylenchus</taxon>
    </lineage>
</organism>
<dbReference type="Proteomes" id="UP000887574">
    <property type="component" value="Unplaced"/>
</dbReference>
<sequence>MAPEKHAKGSEAINVAEFRLSLGSIPLAIDREFRRRAPREKQVALTDTNSIVSLSHFFIWRIDLETICREFFSEYDDYHSPSPQYFEKSLPSEANAFHASYISPEGSIVCVYDLFSV</sequence>
<evidence type="ECO:0000313" key="2">
    <source>
        <dbReference type="WBParaSite" id="jg12818"/>
    </source>
</evidence>
<accession>A0A915CUQ4</accession>
<evidence type="ECO:0000313" key="1">
    <source>
        <dbReference type="Proteomes" id="UP000887574"/>
    </source>
</evidence>
<dbReference type="AlphaFoldDB" id="A0A915CUQ4"/>